<proteinExistence type="predicted"/>
<reference evidence="2 3" key="1">
    <citation type="journal article" date="2021" name="bioRxiv">
        <title>The Gossypium anomalum genome as a resource for cotton improvement and evolutionary analysis of hybrid incompatibility.</title>
        <authorList>
            <person name="Grover C.E."/>
            <person name="Yuan D."/>
            <person name="Arick M.A."/>
            <person name="Miller E.R."/>
            <person name="Hu G."/>
            <person name="Peterson D.G."/>
            <person name="Wendel J.F."/>
            <person name="Udall J.A."/>
        </authorList>
    </citation>
    <scope>NUCLEOTIDE SEQUENCE [LARGE SCALE GENOMIC DNA]</scope>
    <source>
        <strain evidence="2">JFW-Udall</strain>
        <tissue evidence="2">Leaf</tissue>
    </source>
</reference>
<organism evidence="2 3">
    <name type="scientific">Gossypium anomalum</name>
    <dbReference type="NCBI Taxonomy" id="47600"/>
    <lineage>
        <taxon>Eukaryota</taxon>
        <taxon>Viridiplantae</taxon>
        <taxon>Streptophyta</taxon>
        <taxon>Embryophyta</taxon>
        <taxon>Tracheophyta</taxon>
        <taxon>Spermatophyta</taxon>
        <taxon>Magnoliopsida</taxon>
        <taxon>eudicotyledons</taxon>
        <taxon>Gunneridae</taxon>
        <taxon>Pentapetalae</taxon>
        <taxon>rosids</taxon>
        <taxon>malvids</taxon>
        <taxon>Malvales</taxon>
        <taxon>Malvaceae</taxon>
        <taxon>Malvoideae</taxon>
        <taxon>Gossypium</taxon>
    </lineage>
</organism>
<dbReference type="OrthoDB" id="10415433at2759"/>
<protein>
    <submittedName>
        <fullName evidence="2">Uncharacterized protein</fullName>
    </submittedName>
</protein>
<evidence type="ECO:0000313" key="3">
    <source>
        <dbReference type="Proteomes" id="UP000701853"/>
    </source>
</evidence>
<accession>A0A8J5Z397</accession>
<sequence>MTNNYEKMDILVIIKQANKLDEVITIEVGSEKFQIRIIERGLVEKSNENHKKDGDLWMREDEASSKKVSGMSDEKIIEEPNSLCNVLSVHVEGETNATLPVHVNSDLNIMGLDLGIEQIDGLETQCEDAFGVDLEWNEGAENQCLGANVERYNENELMSANLEVSQKSKQNQPLLSDSESHRDQISISEIEEEIFQVRQNKRKKKSLNKKIRSTREIQDTTLTSKEKQKRDRGLRKQKGKRILRIDDSIANLSLSNSNISNRRKVILREAKKTWEVGKRLGFSVHGDEEMIIEEIIRIEGKQKVRGFINDWNKGRFSANVELYGRRTIVDAGKWVLEEKEVTLINAYAPNRLADIGLILTG</sequence>
<evidence type="ECO:0000313" key="2">
    <source>
        <dbReference type="EMBL" id="KAG8493318.1"/>
    </source>
</evidence>
<name>A0A8J5Z397_9ROSI</name>
<dbReference type="EMBL" id="JAHUZN010000005">
    <property type="protein sequence ID" value="KAG8493318.1"/>
    <property type="molecule type" value="Genomic_DNA"/>
</dbReference>
<gene>
    <name evidence="2" type="ORF">CXB51_010713</name>
</gene>
<keyword evidence="3" id="KW-1185">Reference proteome</keyword>
<dbReference type="AlphaFoldDB" id="A0A8J5Z397"/>
<feature type="compositionally biased region" description="Basic and acidic residues" evidence="1">
    <location>
        <begin position="218"/>
        <end position="231"/>
    </location>
</feature>
<evidence type="ECO:0000256" key="1">
    <source>
        <dbReference type="SAM" id="MobiDB-lite"/>
    </source>
</evidence>
<comment type="caution">
    <text evidence="2">The sequence shown here is derived from an EMBL/GenBank/DDBJ whole genome shotgun (WGS) entry which is preliminary data.</text>
</comment>
<feature type="region of interest" description="Disordered" evidence="1">
    <location>
        <begin position="218"/>
        <end position="238"/>
    </location>
</feature>
<dbReference type="Proteomes" id="UP000701853">
    <property type="component" value="Chromosome 5"/>
</dbReference>